<gene>
    <name evidence="7" type="ORF">LCOR_00639.1</name>
</gene>
<reference evidence="7" key="1">
    <citation type="submission" date="2013-08" db="EMBL/GenBank/DDBJ databases">
        <title>Gene expansion shapes genome architecture in the human pathogen Lichtheimia corymbifera: an evolutionary genomics analysis in the ancient terrestrial Mucorales (Mucoromycotina).</title>
        <authorList>
            <person name="Schwartze V.U."/>
            <person name="Winter S."/>
            <person name="Shelest E."/>
            <person name="Marcet-Houben M."/>
            <person name="Horn F."/>
            <person name="Wehner S."/>
            <person name="Hoffmann K."/>
            <person name="Riege K."/>
            <person name="Sammeth M."/>
            <person name="Nowrousian M."/>
            <person name="Valiante V."/>
            <person name="Linde J."/>
            <person name="Jacobsen I.D."/>
            <person name="Marz M."/>
            <person name="Brakhage A.A."/>
            <person name="Gabaldon T."/>
            <person name="Bocker S."/>
            <person name="Voigt K."/>
        </authorList>
    </citation>
    <scope>NUCLEOTIDE SEQUENCE [LARGE SCALE GENOMIC DNA]</scope>
    <source>
        <strain evidence="7">FSU 9682</strain>
    </source>
</reference>
<dbReference type="STRING" id="1263082.A0A068RGL5"/>
<dbReference type="AlphaFoldDB" id="A0A068RGL5"/>
<comment type="subcellular location">
    <subcellularLocation>
        <location evidence="1">Cytoplasm</location>
    </subcellularLocation>
</comment>
<feature type="compositionally biased region" description="Pro residues" evidence="5">
    <location>
        <begin position="45"/>
        <end position="59"/>
    </location>
</feature>
<evidence type="ECO:0000256" key="2">
    <source>
        <dbReference type="ARBA" id="ARBA00022448"/>
    </source>
</evidence>
<dbReference type="Proteomes" id="UP000027586">
    <property type="component" value="Unassembled WGS sequence"/>
</dbReference>
<dbReference type="GO" id="GO:0006914">
    <property type="term" value="P:autophagy"/>
    <property type="evidence" value="ECO:0007669"/>
    <property type="project" value="TreeGrafter"/>
</dbReference>
<sequence length="1098" mass="124278">MPFTPYTSQTILPSANGVVDQQQQQQQQQPTSFFTRRPTATSPVGSPPDVNPSLPPSPPSRFNTLLPSGSNVASTSFTIDAVEAWDTNLYLGTSDGCVLHFILEEQSKLGEVPYASRLENKINLGFGRKSIERILVIPQVSKAVVLCDSTLSFYWLPAFAPIPVSSIPHIKGVSCFAHNVAEEGRIGEDGTIELCVVKRRVLQIYKVGELVQIKKEMPLPDGAITLARHGRNLCLADYNHYKLINLLMPNPTPLIPTPQVTISSPTMLGSGSQTVPKPVLTVIRPDEFLVVSGSISSPSNETTIGIFTDSHGSPIRGTLQWASYPKALCVEFPYIAALLRNGTIEIHNILDQRRLQVITFPQSFEARGMSFGHGIRVWMESMAERLRRRPYAHINDEELESELKRQVSKFSTVPARILIHGRDSVAAQIVTPLVVQVDNLLDDRRLEEALDMADQARNTMSTENNVYVERMQSELDYIYQKAGLLLLQETVFEDAFTLLSKGNIDPRMVIHLFSDLAASSRVNESPYVLLFDGVYGLLERTGRIEDMVAKTMERNYSPHLEEDHQRSSPTMELRRVLLRNAREALEKYLTIERGKRRMLIGKGDTVCKAIDTALLKLFVTNDQDDSIHRLLERPNDCSLEDCVNTLIRSKKYYALSILYQSKHMYENVLETLTKIYMGELPDTRFTNGLEQIKRLLLRDISPEHLPMHALMQYAWWVTEQNPVDGVEIFVRSPRAKEMDSSEILEKLEQYGDEAVRSYLDYLVTTRKSKEPKHHTRLALTYVRSVILELEAVSKDTLHELVEEYKQTVNPSNVSENEMTFVGYLGSHQQSSLVRRRLLLIRLLQRSALYDPGALLDAIEKAGPLDIEKVIVYGRMKRHEDALRILIHDLGDFVGAETYCVTKGQSTGTVPAIIMQESVTPARTSSLSKKQVVKKKQQEEDAIPLPELPEENDERRALFSMLLQTYLSIKDSQLMLIRTMHLLTTQGYYLDILEVLDLIPDDWPIQMLQDFLIRSLRRSLHDHRNSQIVVSLSRGENVMANSQIIDLYKDIGPIYVDPQSECHKCHQYLGDSIVVREHRHGHLLHLTCAKAAGIVKADE</sequence>
<dbReference type="PROSITE" id="PS50219">
    <property type="entry name" value="CNH"/>
    <property type="match status" value="1"/>
</dbReference>
<feature type="compositionally biased region" description="Polar residues" evidence="5">
    <location>
        <begin position="1"/>
        <end position="13"/>
    </location>
</feature>
<comment type="caution">
    <text evidence="7">The sequence shown here is derived from an EMBL/GenBank/DDBJ whole genome shotgun (WGS) entry which is preliminary data.</text>
</comment>
<dbReference type="GO" id="GO:0005737">
    <property type="term" value="C:cytoplasm"/>
    <property type="evidence" value="ECO:0007669"/>
    <property type="project" value="UniProtKB-SubCell"/>
</dbReference>
<dbReference type="OrthoDB" id="10258882at2759"/>
<name>A0A068RGL5_9FUNG</name>
<evidence type="ECO:0000256" key="4">
    <source>
        <dbReference type="ARBA" id="ARBA00022927"/>
    </source>
</evidence>
<evidence type="ECO:0000256" key="5">
    <source>
        <dbReference type="SAM" id="MobiDB-lite"/>
    </source>
</evidence>
<dbReference type="EMBL" id="CBTN010000002">
    <property type="protein sequence ID" value="CDH48870.1"/>
    <property type="molecule type" value="Genomic_DNA"/>
</dbReference>
<evidence type="ECO:0000313" key="7">
    <source>
        <dbReference type="EMBL" id="CDH48870.1"/>
    </source>
</evidence>
<dbReference type="InterPro" id="IPR032914">
    <property type="entry name" value="Vam6/VPS39/TRAP1"/>
</dbReference>
<keyword evidence="2" id="KW-0813">Transport</keyword>
<dbReference type="GO" id="GO:0034058">
    <property type="term" value="P:endosomal vesicle fusion"/>
    <property type="evidence" value="ECO:0007669"/>
    <property type="project" value="TreeGrafter"/>
</dbReference>
<dbReference type="PANTHER" id="PTHR12894">
    <property type="entry name" value="CNH DOMAIN CONTAINING"/>
    <property type="match status" value="1"/>
</dbReference>
<proteinExistence type="predicted"/>
<organism evidence="7 8">
    <name type="scientific">Lichtheimia corymbifera JMRC:FSU:9682</name>
    <dbReference type="NCBI Taxonomy" id="1263082"/>
    <lineage>
        <taxon>Eukaryota</taxon>
        <taxon>Fungi</taxon>
        <taxon>Fungi incertae sedis</taxon>
        <taxon>Mucoromycota</taxon>
        <taxon>Mucoromycotina</taxon>
        <taxon>Mucoromycetes</taxon>
        <taxon>Mucorales</taxon>
        <taxon>Lichtheimiaceae</taxon>
        <taxon>Lichtheimia</taxon>
    </lineage>
</organism>
<keyword evidence="7" id="KW-0675">Receptor</keyword>
<feature type="domain" description="CNH" evidence="6">
    <location>
        <begin position="76"/>
        <end position="373"/>
    </location>
</feature>
<evidence type="ECO:0000256" key="3">
    <source>
        <dbReference type="ARBA" id="ARBA00022490"/>
    </source>
</evidence>
<dbReference type="GO" id="GO:0015031">
    <property type="term" value="P:protein transport"/>
    <property type="evidence" value="ECO:0007669"/>
    <property type="project" value="UniProtKB-KW"/>
</dbReference>
<keyword evidence="4" id="KW-0653">Protein transport</keyword>
<keyword evidence="8" id="KW-1185">Reference proteome</keyword>
<dbReference type="InterPro" id="IPR019452">
    <property type="entry name" value="VPS39/TGF_beta_rcpt-assoc_1"/>
</dbReference>
<dbReference type="PANTHER" id="PTHR12894:SF27">
    <property type="entry name" value="TRANSFORMING GROWTH FACTOR-BETA RECEPTOR-ASSOCIATED PROTEIN 1"/>
    <property type="match status" value="1"/>
</dbReference>
<feature type="compositionally biased region" description="Polar residues" evidence="5">
    <location>
        <begin position="30"/>
        <end position="44"/>
    </location>
</feature>
<dbReference type="InterPro" id="IPR001180">
    <property type="entry name" value="CNH_dom"/>
</dbReference>
<evidence type="ECO:0000256" key="1">
    <source>
        <dbReference type="ARBA" id="ARBA00004496"/>
    </source>
</evidence>
<evidence type="ECO:0000259" key="6">
    <source>
        <dbReference type="PROSITE" id="PS50219"/>
    </source>
</evidence>
<feature type="region of interest" description="Disordered" evidence="5">
    <location>
        <begin position="1"/>
        <end position="61"/>
    </location>
</feature>
<keyword evidence="3" id="KW-0963">Cytoplasm</keyword>
<dbReference type="VEuPathDB" id="FungiDB:LCOR_00639.1"/>
<dbReference type="Pfam" id="PF10366">
    <property type="entry name" value="Vps39_1"/>
    <property type="match status" value="1"/>
</dbReference>
<dbReference type="GO" id="GO:0016020">
    <property type="term" value="C:membrane"/>
    <property type="evidence" value="ECO:0007669"/>
    <property type="project" value="TreeGrafter"/>
</dbReference>
<accession>A0A068RGL5</accession>
<evidence type="ECO:0000313" key="8">
    <source>
        <dbReference type="Proteomes" id="UP000027586"/>
    </source>
</evidence>
<protein>
    <submittedName>
        <fullName evidence="7">Tgf beta receptor associated protein</fullName>
    </submittedName>
</protein>